<comment type="caution">
    <text evidence="2">The sequence shown here is derived from an EMBL/GenBank/DDBJ whole genome shotgun (WGS) entry which is preliminary data.</text>
</comment>
<gene>
    <name evidence="2" type="ORF">E4U82_02620</name>
</gene>
<feature type="transmembrane region" description="Helical" evidence="1">
    <location>
        <begin position="123"/>
        <end position="144"/>
    </location>
</feature>
<sequence>MEEESILIGLLIGLGVFLLIFGVIAVIFYVLQAIGLFKIAKQEGYEDKAWMAWVPIVNYFLLTLLVENDVHASMRGKFTLIYGITIAATILLNWFIPPIGILPLIVIVYGFYFLAERYSTNAVAHVVIAAITLSATIPIQVFLFRNREPVN</sequence>
<feature type="transmembrane region" description="Helical" evidence="1">
    <location>
        <begin position="7"/>
        <end position="30"/>
    </location>
</feature>
<name>A0A4Y9AGS2_9BACI</name>
<keyword evidence="3" id="KW-1185">Reference proteome</keyword>
<protein>
    <submittedName>
        <fullName evidence="2">Uncharacterized protein</fullName>
    </submittedName>
</protein>
<dbReference type="RefSeq" id="WP_135108485.1">
    <property type="nucleotide sequence ID" value="NZ_SRHY01000002.1"/>
</dbReference>
<evidence type="ECO:0000313" key="3">
    <source>
        <dbReference type="Proteomes" id="UP000298484"/>
    </source>
</evidence>
<feature type="transmembrane region" description="Helical" evidence="1">
    <location>
        <begin position="50"/>
        <end position="66"/>
    </location>
</feature>
<feature type="transmembrane region" description="Helical" evidence="1">
    <location>
        <begin position="78"/>
        <end position="111"/>
    </location>
</feature>
<organism evidence="2 3">
    <name type="scientific">Lentibacillus salicampi</name>
    <dbReference type="NCBI Taxonomy" id="175306"/>
    <lineage>
        <taxon>Bacteria</taxon>
        <taxon>Bacillati</taxon>
        <taxon>Bacillota</taxon>
        <taxon>Bacilli</taxon>
        <taxon>Bacillales</taxon>
        <taxon>Bacillaceae</taxon>
        <taxon>Lentibacillus</taxon>
    </lineage>
</organism>
<accession>A0A4Y9AGS2</accession>
<dbReference type="EMBL" id="SRHY01000002">
    <property type="protein sequence ID" value="TFJ94170.1"/>
    <property type="molecule type" value="Genomic_DNA"/>
</dbReference>
<keyword evidence="1" id="KW-0472">Membrane</keyword>
<evidence type="ECO:0000256" key="1">
    <source>
        <dbReference type="SAM" id="Phobius"/>
    </source>
</evidence>
<keyword evidence="1" id="KW-0812">Transmembrane</keyword>
<keyword evidence="1" id="KW-1133">Transmembrane helix</keyword>
<evidence type="ECO:0000313" key="2">
    <source>
        <dbReference type="EMBL" id="TFJ94170.1"/>
    </source>
</evidence>
<reference evidence="2 3" key="1">
    <citation type="submission" date="2019-03" db="EMBL/GenBank/DDBJ databases">
        <title>Genome sequence of Lentibacillus salicampi ATCC BAA-719.</title>
        <authorList>
            <person name="Maclea K.S."/>
            <person name="Simoes Junior M."/>
        </authorList>
    </citation>
    <scope>NUCLEOTIDE SEQUENCE [LARGE SCALE GENOMIC DNA]</scope>
    <source>
        <strain evidence="2 3">ATCC BAA-719</strain>
    </source>
</reference>
<proteinExistence type="predicted"/>
<dbReference type="Proteomes" id="UP000298484">
    <property type="component" value="Unassembled WGS sequence"/>
</dbReference>
<dbReference type="OrthoDB" id="2740148at2"/>
<dbReference type="AlphaFoldDB" id="A0A4Y9AGS2"/>